<name>X1NKX7_9ZZZZ</name>
<organism evidence="1">
    <name type="scientific">marine sediment metagenome</name>
    <dbReference type="NCBI Taxonomy" id="412755"/>
    <lineage>
        <taxon>unclassified sequences</taxon>
        <taxon>metagenomes</taxon>
        <taxon>ecological metagenomes</taxon>
    </lineage>
</organism>
<accession>X1NKX7</accession>
<dbReference type="AlphaFoldDB" id="X1NKX7"/>
<dbReference type="EMBL" id="BARV01019445">
    <property type="protein sequence ID" value="GAI30866.1"/>
    <property type="molecule type" value="Genomic_DNA"/>
</dbReference>
<protein>
    <submittedName>
        <fullName evidence="1">Uncharacterized protein</fullName>
    </submittedName>
</protein>
<reference evidence="1" key="1">
    <citation type="journal article" date="2014" name="Front. Microbiol.">
        <title>High frequency of phylogenetically diverse reductive dehalogenase-homologous genes in deep subseafloor sedimentary metagenomes.</title>
        <authorList>
            <person name="Kawai M."/>
            <person name="Futagami T."/>
            <person name="Toyoda A."/>
            <person name="Takaki Y."/>
            <person name="Nishi S."/>
            <person name="Hori S."/>
            <person name="Arai W."/>
            <person name="Tsubouchi T."/>
            <person name="Morono Y."/>
            <person name="Uchiyama I."/>
            <person name="Ito T."/>
            <person name="Fujiyama A."/>
            <person name="Inagaki F."/>
            <person name="Takami H."/>
        </authorList>
    </citation>
    <scope>NUCLEOTIDE SEQUENCE</scope>
    <source>
        <strain evidence="1">Expedition CK06-06</strain>
    </source>
</reference>
<comment type="caution">
    <text evidence="1">The sequence shown here is derived from an EMBL/GenBank/DDBJ whole genome shotgun (WGS) entry which is preliminary data.</text>
</comment>
<gene>
    <name evidence="1" type="ORF">S06H3_32674</name>
</gene>
<sequence length="81" mass="9428">MSSKIETLFKKAYKCFNDKQGYCIISFKDPDLSDKCFYCLKHIKGLNPPDNLKAKLINKKRGSEIIKKVKKSPYKKVEKLI</sequence>
<proteinExistence type="predicted"/>
<evidence type="ECO:0000313" key="1">
    <source>
        <dbReference type="EMBL" id="GAI30866.1"/>
    </source>
</evidence>